<evidence type="ECO:0000259" key="2">
    <source>
        <dbReference type="PROSITE" id="PS50125"/>
    </source>
</evidence>
<dbReference type="Gene3D" id="3.30.70.1230">
    <property type="entry name" value="Nucleotide cyclase"/>
    <property type="match status" value="1"/>
</dbReference>
<name>A0A1W1Z610_9HYPH</name>
<dbReference type="CDD" id="cd07302">
    <property type="entry name" value="CHD"/>
    <property type="match status" value="1"/>
</dbReference>
<keyword evidence="1" id="KW-0812">Transmembrane</keyword>
<dbReference type="AlphaFoldDB" id="A0A1W1Z610"/>
<dbReference type="GO" id="GO:0006171">
    <property type="term" value="P:cAMP biosynthetic process"/>
    <property type="evidence" value="ECO:0007669"/>
    <property type="project" value="TreeGrafter"/>
</dbReference>
<dbReference type="STRING" id="937218.SAMN06297251_102215"/>
<dbReference type="Proteomes" id="UP000192656">
    <property type="component" value="Unassembled WGS sequence"/>
</dbReference>
<dbReference type="SUPFAM" id="SSF55073">
    <property type="entry name" value="Nucleotide cyclase"/>
    <property type="match status" value="1"/>
</dbReference>
<dbReference type="EMBL" id="FWXR01000002">
    <property type="protein sequence ID" value="SMC43843.1"/>
    <property type="molecule type" value="Genomic_DNA"/>
</dbReference>
<accession>A0A1W1Z610</accession>
<evidence type="ECO:0000313" key="4">
    <source>
        <dbReference type="Proteomes" id="UP000192656"/>
    </source>
</evidence>
<keyword evidence="4" id="KW-1185">Reference proteome</keyword>
<dbReference type="PANTHER" id="PTHR43081">
    <property type="entry name" value="ADENYLATE CYCLASE, TERMINAL-DIFFERENTIATION SPECIFIC-RELATED"/>
    <property type="match status" value="1"/>
</dbReference>
<dbReference type="GO" id="GO:0035556">
    <property type="term" value="P:intracellular signal transduction"/>
    <property type="evidence" value="ECO:0007669"/>
    <property type="project" value="InterPro"/>
</dbReference>
<proteinExistence type="predicted"/>
<evidence type="ECO:0000256" key="1">
    <source>
        <dbReference type="SAM" id="Phobius"/>
    </source>
</evidence>
<feature type="domain" description="Guanylate cyclase" evidence="2">
    <location>
        <begin position="10"/>
        <end position="124"/>
    </location>
</feature>
<organism evidence="3 4">
    <name type="scientific">Fulvimarina manganoxydans</name>
    <dbReference type="NCBI Taxonomy" id="937218"/>
    <lineage>
        <taxon>Bacteria</taxon>
        <taxon>Pseudomonadati</taxon>
        <taxon>Pseudomonadota</taxon>
        <taxon>Alphaproteobacteria</taxon>
        <taxon>Hyphomicrobiales</taxon>
        <taxon>Aurantimonadaceae</taxon>
        <taxon>Fulvimarina</taxon>
    </lineage>
</organism>
<sequence>MKRMKRRLTAVMCADVAHYSTLMEADDEGTLAQLKACRELMIELVESHDGRFINSWGDAVIFEFTSITEAVRCAVEIQKAIAARNVDLPSDRRMDFRIGINLGDMLIEGDDIYGEGVNVAARLQEVAPIGGILVSSTVHDQVRHLVGLAILPVGPVKLRNIGEPVDVFAIRPPGSNLEAMSGAVLSDKARRALPSPQTEAEQAHQSLAEQAQAFLRRQPRRLRACLMMVGFFFFLNLVTSGLSNLWFYWPSLPFLLPILWTLLGGRSRKHRSAFQGGQAKR</sequence>
<dbReference type="GO" id="GO:0004016">
    <property type="term" value="F:adenylate cyclase activity"/>
    <property type="evidence" value="ECO:0007669"/>
    <property type="project" value="UniProtKB-ARBA"/>
</dbReference>
<dbReference type="InterPro" id="IPR029787">
    <property type="entry name" value="Nucleotide_cyclase"/>
</dbReference>
<reference evidence="3 4" key="1">
    <citation type="submission" date="2017-04" db="EMBL/GenBank/DDBJ databases">
        <authorList>
            <person name="Afonso C.L."/>
            <person name="Miller P.J."/>
            <person name="Scott M.A."/>
            <person name="Spackman E."/>
            <person name="Goraichik I."/>
            <person name="Dimitrov K.M."/>
            <person name="Suarez D.L."/>
            <person name="Swayne D.E."/>
        </authorList>
    </citation>
    <scope>NUCLEOTIDE SEQUENCE [LARGE SCALE GENOMIC DNA]</scope>
    <source>
        <strain evidence="3 4">CGMCC 1.10972</strain>
    </source>
</reference>
<dbReference type="InterPro" id="IPR050697">
    <property type="entry name" value="Adenylyl/Guanylyl_Cyclase_3/4"/>
</dbReference>
<keyword evidence="1" id="KW-0472">Membrane</keyword>
<dbReference type="PANTHER" id="PTHR43081:SF19">
    <property type="entry name" value="PH-SENSITIVE ADENYLATE CYCLASE RV1264"/>
    <property type="match status" value="1"/>
</dbReference>
<dbReference type="InterPro" id="IPR001054">
    <property type="entry name" value="A/G_cyclase"/>
</dbReference>
<dbReference type="OrthoDB" id="7912966at2"/>
<dbReference type="PROSITE" id="PS50125">
    <property type="entry name" value="GUANYLATE_CYCLASE_2"/>
    <property type="match status" value="1"/>
</dbReference>
<protein>
    <submittedName>
        <fullName evidence="3">Adenylate cyclase, class 3</fullName>
    </submittedName>
</protein>
<feature type="transmembrane region" description="Helical" evidence="1">
    <location>
        <begin position="222"/>
        <end position="239"/>
    </location>
</feature>
<gene>
    <name evidence="3" type="ORF">SAMN06297251_102215</name>
</gene>
<evidence type="ECO:0000313" key="3">
    <source>
        <dbReference type="EMBL" id="SMC43843.1"/>
    </source>
</evidence>
<keyword evidence="1" id="KW-1133">Transmembrane helix</keyword>
<feature type="transmembrane region" description="Helical" evidence="1">
    <location>
        <begin position="245"/>
        <end position="263"/>
    </location>
</feature>
<dbReference type="Pfam" id="PF00211">
    <property type="entry name" value="Guanylate_cyc"/>
    <property type="match status" value="1"/>
</dbReference>
<dbReference type="RefSeq" id="WP_084408668.1">
    <property type="nucleotide sequence ID" value="NZ_FWXR01000002.1"/>
</dbReference>